<dbReference type="EMBL" id="JACEEZ010019044">
    <property type="protein sequence ID" value="KAG0716199.1"/>
    <property type="molecule type" value="Genomic_DNA"/>
</dbReference>
<organism evidence="1 2">
    <name type="scientific">Chionoecetes opilio</name>
    <name type="common">Atlantic snow crab</name>
    <name type="synonym">Cancer opilio</name>
    <dbReference type="NCBI Taxonomy" id="41210"/>
    <lineage>
        <taxon>Eukaryota</taxon>
        <taxon>Metazoa</taxon>
        <taxon>Ecdysozoa</taxon>
        <taxon>Arthropoda</taxon>
        <taxon>Crustacea</taxon>
        <taxon>Multicrustacea</taxon>
        <taxon>Malacostraca</taxon>
        <taxon>Eumalacostraca</taxon>
        <taxon>Eucarida</taxon>
        <taxon>Decapoda</taxon>
        <taxon>Pleocyemata</taxon>
        <taxon>Brachyura</taxon>
        <taxon>Eubrachyura</taxon>
        <taxon>Majoidea</taxon>
        <taxon>Majidae</taxon>
        <taxon>Chionoecetes</taxon>
    </lineage>
</organism>
<gene>
    <name evidence="1" type="ORF">GWK47_010274</name>
</gene>
<evidence type="ECO:0000313" key="2">
    <source>
        <dbReference type="Proteomes" id="UP000770661"/>
    </source>
</evidence>
<proteinExistence type="predicted"/>
<dbReference type="AlphaFoldDB" id="A0A8J4Y4N5"/>
<accession>A0A8J4Y4N5</accession>
<comment type="caution">
    <text evidence="1">The sequence shown here is derived from an EMBL/GenBank/DDBJ whole genome shotgun (WGS) entry which is preliminary data.</text>
</comment>
<reference evidence="1" key="1">
    <citation type="submission" date="2020-07" db="EMBL/GenBank/DDBJ databases">
        <title>The High-quality genome of the commercially important snow crab, Chionoecetes opilio.</title>
        <authorList>
            <person name="Jeong J.-H."/>
            <person name="Ryu S."/>
        </authorList>
    </citation>
    <scope>NUCLEOTIDE SEQUENCE</scope>
    <source>
        <strain evidence="1">MADBK_172401_WGS</strain>
        <tissue evidence="1">Digestive gland</tissue>
    </source>
</reference>
<protein>
    <submittedName>
        <fullName evidence="1">Uncharacterized protein</fullName>
    </submittedName>
</protein>
<name>A0A8J4Y4N5_CHIOP</name>
<evidence type="ECO:0000313" key="1">
    <source>
        <dbReference type="EMBL" id="KAG0716199.1"/>
    </source>
</evidence>
<dbReference type="Proteomes" id="UP000770661">
    <property type="component" value="Unassembled WGS sequence"/>
</dbReference>
<keyword evidence="2" id="KW-1185">Reference proteome</keyword>
<sequence length="164" mass="18591">MSHQKKVKSAVEIRVWDNGKPLFKLLPVTDSFRPQYHAENVQRGVCDSYETIDFEEGTRTAYNETGAETNLVLLGIDVYLVTWKILSSPDNLDSLSYILLSSNRNKRCYLSSFDSLRLSGCSFYNRDKTSVNPFSKLNSTASGRYLLSRLVISFPFLPPVHAVL</sequence>